<keyword evidence="7 10" id="KW-0472">Membrane</keyword>
<keyword evidence="2" id="KW-1003">Cell membrane</keyword>
<feature type="non-terminal residue" evidence="11">
    <location>
        <position position="342"/>
    </location>
</feature>
<evidence type="ECO:0000256" key="1">
    <source>
        <dbReference type="ARBA" id="ARBA00004651"/>
    </source>
</evidence>
<dbReference type="PANTHER" id="PTHR21137">
    <property type="entry name" value="ODORANT RECEPTOR"/>
    <property type="match status" value="1"/>
</dbReference>
<dbReference type="GO" id="GO:0005886">
    <property type="term" value="C:plasma membrane"/>
    <property type="evidence" value="ECO:0007669"/>
    <property type="project" value="UniProtKB-SubCell"/>
</dbReference>
<dbReference type="GO" id="GO:0004984">
    <property type="term" value="F:olfactory receptor activity"/>
    <property type="evidence" value="ECO:0007669"/>
    <property type="project" value="InterPro"/>
</dbReference>
<evidence type="ECO:0000313" key="12">
    <source>
        <dbReference type="Proteomes" id="UP001151699"/>
    </source>
</evidence>
<evidence type="ECO:0000256" key="4">
    <source>
        <dbReference type="ARBA" id="ARBA00022692"/>
    </source>
</evidence>
<dbReference type="InterPro" id="IPR004117">
    <property type="entry name" value="7tm6_olfct_rcpt"/>
</dbReference>
<keyword evidence="5" id="KW-0552">Olfaction</keyword>
<keyword evidence="6 10" id="KW-1133">Transmembrane helix</keyword>
<sequence>YLRWHLAILGVSPYQNPPKWCQQLPIQEIQIGLCCIIILARFGSIFWFFLFEAESFSEYIESLLADFDAIIGKRSKNPNQGVIYKEAEKSTEKWAERCYKYTIKWCFPLFFIPAIFFSYFQNFKTGSAESFKLLYLGTIPFDWKHPILYFIAVYFQVIAALAVLEVALPVMMMFNGITQYIGAFISDIELNIQNLTEFIPPIEKQSAEVRVILKSKLLDIMEFHVAVKELGFNQKTDSSSNGNMIGVVQAGIRFNLYLIIAFIYCFYGDKVTTRIQGVNHAIYQSTWYLMPPYIQKDLILVIISAQSPVVFRGLLVIECTHDFFNQMVNSAFSYFMIFRKFI</sequence>
<feature type="transmembrane region" description="Helical" evidence="10">
    <location>
        <begin position="147"/>
        <end position="168"/>
    </location>
</feature>
<keyword evidence="3" id="KW-0716">Sensory transduction</keyword>
<organism evidence="11 12">
    <name type="scientific">Pseudolycoriella hygida</name>
    <dbReference type="NCBI Taxonomy" id="35572"/>
    <lineage>
        <taxon>Eukaryota</taxon>
        <taxon>Metazoa</taxon>
        <taxon>Ecdysozoa</taxon>
        <taxon>Arthropoda</taxon>
        <taxon>Hexapoda</taxon>
        <taxon>Insecta</taxon>
        <taxon>Pterygota</taxon>
        <taxon>Neoptera</taxon>
        <taxon>Endopterygota</taxon>
        <taxon>Diptera</taxon>
        <taxon>Nematocera</taxon>
        <taxon>Sciaroidea</taxon>
        <taxon>Sciaridae</taxon>
        <taxon>Pseudolycoriella</taxon>
    </lineage>
</organism>
<comment type="caution">
    <text evidence="11">The sequence shown here is derived from an EMBL/GenBank/DDBJ whole genome shotgun (WGS) entry which is preliminary data.</text>
</comment>
<gene>
    <name evidence="11" type="ORF">Bhyg_09097</name>
</gene>
<evidence type="ECO:0000313" key="11">
    <source>
        <dbReference type="EMBL" id="KAJ6644131.1"/>
    </source>
</evidence>
<keyword evidence="12" id="KW-1185">Reference proteome</keyword>
<dbReference type="GO" id="GO:0005549">
    <property type="term" value="F:odorant binding"/>
    <property type="evidence" value="ECO:0007669"/>
    <property type="project" value="InterPro"/>
</dbReference>
<feature type="transmembrane region" description="Helical" evidence="10">
    <location>
        <begin position="101"/>
        <end position="120"/>
    </location>
</feature>
<evidence type="ECO:0000256" key="10">
    <source>
        <dbReference type="SAM" id="Phobius"/>
    </source>
</evidence>
<name>A0A9Q0N5U7_9DIPT</name>
<evidence type="ECO:0008006" key="13">
    <source>
        <dbReference type="Google" id="ProtNLM"/>
    </source>
</evidence>
<dbReference type="OrthoDB" id="7677057at2759"/>
<keyword evidence="9" id="KW-0807">Transducer</keyword>
<evidence type="ECO:0000256" key="9">
    <source>
        <dbReference type="ARBA" id="ARBA00023224"/>
    </source>
</evidence>
<evidence type="ECO:0000256" key="8">
    <source>
        <dbReference type="ARBA" id="ARBA00023170"/>
    </source>
</evidence>
<evidence type="ECO:0000256" key="3">
    <source>
        <dbReference type="ARBA" id="ARBA00022606"/>
    </source>
</evidence>
<proteinExistence type="predicted"/>
<dbReference type="Pfam" id="PF02949">
    <property type="entry name" value="7tm_6"/>
    <property type="match status" value="1"/>
</dbReference>
<dbReference type="PANTHER" id="PTHR21137:SF35">
    <property type="entry name" value="ODORANT RECEPTOR 19A-RELATED"/>
    <property type="match status" value="1"/>
</dbReference>
<dbReference type="GO" id="GO:0007165">
    <property type="term" value="P:signal transduction"/>
    <property type="evidence" value="ECO:0007669"/>
    <property type="project" value="UniProtKB-KW"/>
</dbReference>
<accession>A0A9Q0N5U7</accession>
<evidence type="ECO:0000256" key="7">
    <source>
        <dbReference type="ARBA" id="ARBA00023136"/>
    </source>
</evidence>
<comment type="subcellular location">
    <subcellularLocation>
        <location evidence="1">Cell membrane</location>
        <topology evidence="1">Multi-pass membrane protein</topology>
    </subcellularLocation>
</comment>
<feature type="transmembrane region" description="Helical" evidence="10">
    <location>
        <begin position="29"/>
        <end position="50"/>
    </location>
</feature>
<keyword evidence="8" id="KW-0675">Receptor</keyword>
<evidence type="ECO:0000256" key="6">
    <source>
        <dbReference type="ARBA" id="ARBA00022989"/>
    </source>
</evidence>
<keyword evidence="4 10" id="KW-0812">Transmembrane</keyword>
<evidence type="ECO:0000256" key="5">
    <source>
        <dbReference type="ARBA" id="ARBA00022725"/>
    </source>
</evidence>
<reference evidence="11" key="1">
    <citation type="submission" date="2022-07" db="EMBL/GenBank/DDBJ databases">
        <authorList>
            <person name="Trinca V."/>
            <person name="Uliana J.V.C."/>
            <person name="Torres T.T."/>
            <person name="Ward R.J."/>
            <person name="Monesi N."/>
        </authorList>
    </citation>
    <scope>NUCLEOTIDE SEQUENCE</scope>
    <source>
        <strain evidence="11">HSMRA1968</strain>
        <tissue evidence="11">Whole embryos</tissue>
    </source>
</reference>
<evidence type="ECO:0000256" key="2">
    <source>
        <dbReference type="ARBA" id="ARBA00022475"/>
    </source>
</evidence>
<dbReference type="Proteomes" id="UP001151699">
    <property type="component" value="Chromosome B"/>
</dbReference>
<feature type="non-terminal residue" evidence="11">
    <location>
        <position position="1"/>
    </location>
</feature>
<dbReference type="AlphaFoldDB" id="A0A9Q0N5U7"/>
<dbReference type="EMBL" id="WJQU01000002">
    <property type="protein sequence ID" value="KAJ6644131.1"/>
    <property type="molecule type" value="Genomic_DNA"/>
</dbReference>
<protein>
    <recommendedName>
        <fullName evidence="13">Odorant receptor</fullName>
    </recommendedName>
</protein>